<feature type="compositionally biased region" description="Polar residues" evidence="7">
    <location>
        <begin position="865"/>
        <end position="876"/>
    </location>
</feature>
<feature type="compositionally biased region" description="Gly residues" evidence="7">
    <location>
        <begin position="373"/>
        <end position="393"/>
    </location>
</feature>
<feature type="transmembrane region" description="Helical" evidence="6">
    <location>
        <begin position="1134"/>
        <end position="1150"/>
    </location>
</feature>
<keyword evidence="10" id="KW-1185">Reference proteome</keyword>
<feature type="transmembrane region" description="Helical" evidence="6">
    <location>
        <begin position="1013"/>
        <end position="1034"/>
    </location>
</feature>
<comment type="subcellular location">
    <subcellularLocation>
        <location evidence="1 6">Membrane</location>
        <topology evidence="1 6">Multi-pass membrane protein</topology>
    </subcellularLocation>
</comment>
<accession>A0AAY5LA52</accession>
<dbReference type="GeneID" id="105015923"/>
<feature type="domain" description="Pecanex C-terminal" evidence="8">
    <location>
        <begin position="1819"/>
        <end position="2045"/>
    </location>
</feature>
<reference evidence="9" key="2">
    <citation type="submission" date="2025-08" db="UniProtKB">
        <authorList>
            <consortium name="Ensembl"/>
        </authorList>
    </citation>
    <scope>IDENTIFICATION</scope>
</reference>
<feature type="compositionally biased region" description="Low complexity" evidence="7">
    <location>
        <begin position="2162"/>
        <end position="2187"/>
    </location>
</feature>
<keyword evidence="3 6" id="KW-0812">Transmembrane</keyword>
<feature type="transmembrane region" description="Helical" evidence="6">
    <location>
        <begin position="30"/>
        <end position="50"/>
    </location>
</feature>
<dbReference type="GO" id="GO:0016020">
    <property type="term" value="C:membrane"/>
    <property type="evidence" value="ECO:0007669"/>
    <property type="project" value="UniProtKB-SubCell"/>
</dbReference>
<gene>
    <name evidence="9" type="primary">PCNX1</name>
</gene>
<feature type="transmembrane region" description="Helical" evidence="6">
    <location>
        <begin position="1331"/>
        <end position="1348"/>
    </location>
</feature>
<feature type="compositionally biased region" description="Low complexity" evidence="7">
    <location>
        <begin position="399"/>
        <end position="417"/>
    </location>
</feature>
<feature type="compositionally biased region" description="Polar residues" evidence="7">
    <location>
        <begin position="339"/>
        <end position="348"/>
    </location>
</feature>
<feature type="compositionally biased region" description="Basic and acidic residues" evidence="7">
    <location>
        <begin position="542"/>
        <end position="557"/>
    </location>
</feature>
<evidence type="ECO:0000313" key="9">
    <source>
        <dbReference type="Ensembl" id="ENSELUP00000098064.1"/>
    </source>
</evidence>
<evidence type="ECO:0000313" key="10">
    <source>
        <dbReference type="Proteomes" id="UP000265140"/>
    </source>
</evidence>
<feature type="compositionally biased region" description="Low complexity" evidence="7">
    <location>
        <begin position="841"/>
        <end position="864"/>
    </location>
</feature>
<feature type="transmembrane region" description="Helical" evidence="6">
    <location>
        <begin position="1106"/>
        <end position="1122"/>
    </location>
</feature>
<organism evidence="9 10">
    <name type="scientific">Esox lucius</name>
    <name type="common">Northern pike</name>
    <dbReference type="NCBI Taxonomy" id="8010"/>
    <lineage>
        <taxon>Eukaryota</taxon>
        <taxon>Metazoa</taxon>
        <taxon>Chordata</taxon>
        <taxon>Craniata</taxon>
        <taxon>Vertebrata</taxon>
        <taxon>Euteleostomi</taxon>
        <taxon>Actinopterygii</taxon>
        <taxon>Neopterygii</taxon>
        <taxon>Teleostei</taxon>
        <taxon>Protacanthopterygii</taxon>
        <taxon>Esociformes</taxon>
        <taxon>Esocidae</taxon>
        <taxon>Esox</taxon>
    </lineage>
</organism>
<dbReference type="InterPro" id="IPR007735">
    <property type="entry name" value="Pecanex_C"/>
</dbReference>
<evidence type="ECO:0000256" key="6">
    <source>
        <dbReference type="RuleBase" id="RU367089"/>
    </source>
</evidence>
<feature type="transmembrane region" description="Helical" evidence="6">
    <location>
        <begin position="1201"/>
        <end position="1222"/>
    </location>
</feature>
<sequence>MGSQTLQILRQGVWASITGGWYYDPHQNTFVNALHLYIWLFLLCFPFTLYMALPPTMVIVGIYCGVIAGLFLLLKTVNYRLHHALDEGEVVEHRAKEREGSGAGTEGANEGRAATCQEDSNGPGDPGGGIEMADFIREETPPVDCSSRNSYTGMESCQQMASTQGHRETSTAKGGEVGKTSDDCSVSLVQSCSQVQDMMSDPKMYGLVSNHSFASMQPSTSLGPANLCNSASHPFSQSLSSCDTEVSGHAPGQPSQPTKAEPRARGLPRTSSSAGSAFPDPSQPSAEFSLYPPPRRGGLDPVCELEAARPHRTGPDAGESGPGGGEDSGADGLHHRQDQPSASTSGCSAESYRQPPDSRRPGLARSASREAGEGGSGLYQVDQGGGGRGGRGGKVSADSLRSLSTRSSGSTESYGSGTDRDTNSTVSSFHSEQTSSTHVESLPSLSGDEQRGAGREAAGGPGEGRTPCLGGSPKRRSGVPSREANKNPHANELTAKQSPSSSTSSPKPNRPAAAPTEPSSGWNADEPGGSAGTGADVSSRAAGRDPDRVRGQKDVARPKSANLAQRTSSGVAGPGSGCRRTGKKRASSFDASRHRDYMSWRGVAKPRSAVFAGGGGAGGEEEWSDGSELSCASSLQSTMSQHFSTDSSSSTTSQSCHSPEGRYRALKAKHSSRTASTSSTSRKAQAVSEGGVGGGRAGGGRRCSSRRNPGTGSARTHARVLSLDSGTAAACLNNPHRLGAPGTGPRPLTTSKSDLEAKEGEVLDAASLLGRASQLETVTRSRNSLPSQTAFSSEPQDGTNTGSTRAPGSEDTVTFRRERSTFRRQAVRRRHNAGSNPTPPSSLIGSPLSLQEALSQASQPSASQVKGQPSRTPSQVTVLSASASLLARNGSAHLEGSQDKASTVGTTSLQDEFGKLTPSLYEAGGCDMSLVNFEPATRRASNNLWDTDSHLSSATSVRFYPHDLIRLNRLLTMDPELLEQQDGDLSPELQDPPLGQEDPATAATRKAKQYYRFWLLPYLWVGLHFDRLTLLALFDRNRELLENVLAVVLAVLVAFLGSVLLVNGFFTDIWVFQFCLVIASCQYSLLKSVQPDSSSPRHGHNRIIAYSRPVYFCLCCGLIWVLDYSSERTSSARFTLYGVALTSSLVLASARDLIIVFTLCFPLVFFVGLLPQINTFVMYLFEQLDIHVFGGNASTSLLSSVYSVGRSVVTVALLYALCYGALKETWEPQHIPVLFSVFCGLLVAVSYHLSRQSSDPSVLISLVQSKILPNLKDQNPEDPLSEVQDPLPEKLRGSVNERLHSDLIVCVVIAVLYFAIHVSTMFIVLQPFLSYVLYCLLGAVGLLTHHLLPQLRKQLPWYCFSQPLLKTKEYYQFEVRGVAHVMWFEKLHVWLLFLEKNVLYPLVILNEMSGSARELASPRKLNTEVGALMITVAGLKLLRSSYSSPTYQYVTVLFTVLFFTFDYRNLSETLLLDLFLMSIVFSKLWELFYKLRFVYTYIAPWQITWGSAFHAFAQPFAVPHSAMLFVQTVISSVFSTPLNPFLGSAIFITSYVRPVKFWERDYNTKRVDHSNTRLASQLDRNPGSDDNNLNSIFYEHLTRSLQHSLCGDLLLGRWGNYGTGDCFILASDYLNALVHLVEIGNGLVTFQLRGLEFRGTYCQQREVEAITEGVEEDESCCCCEPGHLPHILSFNAAFGQRWLAWEVLVTKYVLEGYSITDNSAASMLQVFDLRRILTTYYVKGIIYYVVASPKLDEWLANETMRDGLKACGERNYVDLDPTFNPNIDEDYDHRLAGISRDSFCQVYLAWIQYCNSRRAKPLDLEKDSSLVLLCFGLCVLGRRALGTAAHHMSSNLESFLHGLHALFKGDFRISSVRDEWIFADMELLKKVVVPGIRMSLKLHQDHFTSPDEYDDPVVLFEAISSHQQNLVIAHEGDPAWRSAVLSNSPSLLALRHVLDEGTNEYKIIMLNRRYLSFRVIKVNKECVRGLWAGQQQELVFFRNRNPERGSIQNAKQALRNMINSSCDQPIGYPIYVSPLTTSYCDSHAQLGHILGGPISMGNIRTFVVSTWHRLRKGCGAGCNSGGNMEDSDAAGLSCASGNGSGDSQPSSVSHGGLSGPAASLAHQPRSTGEDQRRGQGRHPHRAWGTSQSSQSVQSGLVRHSPARASVASQSSSYRYSSSRHSSLRTSATGLEPCRRSSTSQLSLRTLPTSLQLRLGSGSSSDPAGPSASLSSHSIPPCKRHTLVGLLGSDGPCSGTADPLGQHPHQHQHNPALASVRRDDISYRVQIMDVNQVLENINLSKRKELQWPDETMRLRAGRSCWRDWIPLEGMEGHVIHQWVPCSRDLASRSHIDKTILLVQVDDKLVPIIETGVIELGAEV</sequence>
<dbReference type="InterPro" id="IPR039797">
    <property type="entry name" value="Pecanex"/>
</dbReference>
<feature type="region of interest" description="Disordered" evidence="7">
    <location>
        <begin position="776"/>
        <end position="876"/>
    </location>
</feature>
<proteinExistence type="inferred from homology"/>
<evidence type="ECO:0000256" key="4">
    <source>
        <dbReference type="ARBA" id="ARBA00022989"/>
    </source>
</evidence>
<feature type="transmembrane region" description="Helical" evidence="6">
    <location>
        <begin position="1156"/>
        <end position="1181"/>
    </location>
</feature>
<feature type="region of interest" description="Disordered" evidence="7">
    <location>
        <begin position="92"/>
        <end position="180"/>
    </location>
</feature>
<dbReference type="Ensembl" id="ENSELUT00000097868.1">
    <property type="protein sequence ID" value="ENSELUP00000098064.1"/>
    <property type="gene ID" value="ENSELUG00000020921.3"/>
</dbReference>
<evidence type="ECO:0000256" key="7">
    <source>
        <dbReference type="SAM" id="MobiDB-lite"/>
    </source>
</evidence>
<evidence type="ECO:0000256" key="5">
    <source>
        <dbReference type="ARBA" id="ARBA00023136"/>
    </source>
</evidence>
<dbReference type="Pfam" id="PF05041">
    <property type="entry name" value="Pecanex_C"/>
    <property type="match status" value="1"/>
</dbReference>
<dbReference type="RefSeq" id="XP_028981476.2">
    <property type="nucleotide sequence ID" value="XM_029125643.2"/>
</dbReference>
<dbReference type="GeneTree" id="ENSGT00940000157417"/>
<dbReference type="Proteomes" id="UP000265140">
    <property type="component" value="Chromosome 15"/>
</dbReference>
<dbReference type="PANTHER" id="PTHR12372">
    <property type="entry name" value="PECANEX"/>
    <property type="match status" value="1"/>
</dbReference>
<protein>
    <recommendedName>
        <fullName evidence="6">Pecanex-like protein</fullName>
    </recommendedName>
</protein>
<dbReference type="PANTHER" id="PTHR12372:SF2">
    <property type="entry name" value="PECANEX-LIKE PROTEIN 1"/>
    <property type="match status" value="1"/>
</dbReference>
<feature type="transmembrane region" description="Helical" evidence="6">
    <location>
        <begin position="1303"/>
        <end position="1325"/>
    </location>
</feature>
<keyword evidence="5 6" id="KW-0472">Membrane</keyword>
<feature type="compositionally biased region" description="Polar residues" evidence="7">
    <location>
        <begin position="146"/>
        <end position="164"/>
    </location>
</feature>
<reference evidence="9 10" key="1">
    <citation type="submission" date="2020-02" db="EMBL/GenBank/DDBJ databases">
        <title>Esox lucius (northern pike) genome, fEsoLuc1, primary haplotype.</title>
        <authorList>
            <person name="Myers G."/>
            <person name="Karagic N."/>
            <person name="Meyer A."/>
            <person name="Pippel M."/>
            <person name="Reichard M."/>
            <person name="Winkler S."/>
            <person name="Tracey A."/>
            <person name="Sims Y."/>
            <person name="Howe K."/>
            <person name="Rhie A."/>
            <person name="Formenti G."/>
            <person name="Durbin R."/>
            <person name="Fedrigo O."/>
            <person name="Jarvis E.D."/>
        </authorList>
    </citation>
    <scope>NUCLEOTIDE SEQUENCE [LARGE SCALE GENOMIC DNA]</scope>
</reference>
<evidence type="ECO:0000256" key="2">
    <source>
        <dbReference type="ARBA" id="ARBA00010170"/>
    </source>
</evidence>
<evidence type="ECO:0000256" key="3">
    <source>
        <dbReference type="ARBA" id="ARBA00022692"/>
    </source>
</evidence>
<feature type="transmembrane region" description="Helical" evidence="6">
    <location>
        <begin position="56"/>
        <end position="74"/>
    </location>
</feature>
<feature type="compositionally biased region" description="Polar residues" evidence="7">
    <location>
        <begin position="423"/>
        <end position="439"/>
    </location>
</feature>
<feature type="compositionally biased region" description="Low complexity" evidence="7">
    <location>
        <begin position="498"/>
        <end position="507"/>
    </location>
</feature>
<feature type="compositionally biased region" description="Low complexity" evidence="7">
    <location>
        <begin position="673"/>
        <end position="684"/>
    </location>
</feature>
<reference evidence="9" key="3">
    <citation type="submission" date="2025-09" db="UniProtKB">
        <authorList>
            <consortium name="Ensembl"/>
        </authorList>
    </citation>
    <scope>IDENTIFICATION</scope>
</reference>
<feature type="region of interest" description="Disordered" evidence="7">
    <location>
        <begin position="732"/>
        <end position="753"/>
    </location>
</feature>
<name>A0AAY5LA52_ESOLU</name>
<feature type="compositionally biased region" description="Polar residues" evidence="7">
    <location>
        <begin position="2095"/>
        <end position="2109"/>
    </location>
</feature>
<evidence type="ECO:0000259" key="8">
    <source>
        <dbReference type="Pfam" id="PF05041"/>
    </source>
</evidence>
<feature type="compositionally biased region" description="Gly residues" evidence="7">
    <location>
        <begin position="690"/>
        <end position="701"/>
    </location>
</feature>
<feature type="region of interest" description="Disordered" evidence="7">
    <location>
        <begin position="2095"/>
        <end position="2235"/>
    </location>
</feature>
<feature type="transmembrane region" description="Helical" evidence="6">
    <location>
        <begin position="1040"/>
        <end position="1062"/>
    </location>
</feature>
<feature type="compositionally biased region" description="Low complexity" evidence="7">
    <location>
        <begin position="637"/>
        <end position="658"/>
    </location>
</feature>
<evidence type="ECO:0000256" key="1">
    <source>
        <dbReference type="ARBA" id="ARBA00004141"/>
    </source>
</evidence>
<keyword evidence="4 6" id="KW-1133">Transmembrane helix</keyword>
<feature type="compositionally biased region" description="Low complexity" evidence="7">
    <location>
        <begin position="2195"/>
        <end position="2231"/>
    </location>
</feature>
<comment type="similarity">
    <text evidence="2 6">Belongs to the pecanex family.</text>
</comment>
<feature type="region of interest" description="Disordered" evidence="7">
    <location>
        <begin position="238"/>
        <end position="718"/>
    </location>
</feature>
<feature type="transmembrane region" description="Helical" evidence="6">
    <location>
        <begin position="1228"/>
        <end position="1249"/>
    </location>
</feature>
<feature type="compositionally biased region" description="Polar residues" evidence="7">
    <location>
        <begin position="776"/>
        <end position="806"/>
    </location>
</feature>